<dbReference type="EMBL" id="CM042022">
    <property type="protein sequence ID" value="KAI3815439.1"/>
    <property type="molecule type" value="Genomic_DNA"/>
</dbReference>
<sequence length="390" mass="43503">MGYEGVFRHKTIRKCMLSSNWRYLSHIVLNCLSSRKSCWDDLSLQLASTVVVIATEVRFHFSGFDISSFHQRRKNHSRSTLSGNVTALFDNMLGFTDGASSSSSRSSSSSSESASDGSDSENGNHGDDEHAETIGDAIVIFEHEYIRTTQGSSPSPTPIREGVSSPKHSKGMPSWTVALQSLNEALQQAVEGLTTLFSSSSSSENSKRHGNKRIEGDEKGVSAENIVDDIEGGEPNLKNKLSKELEDELSRKVIEDIMSQDYYDEVNAQIQLEDNMAKVAASWLSSIIEDELRKKEIDRLRMEAMNVKRVYMKRMTLSVTTSEVKKPIQETAKEIPKPTPEIPKPTPEIPKHATTPLRKKSIAKRPFKRSEEAVTPDPTKYKVLYDSIDI</sequence>
<comment type="caution">
    <text evidence="1">The sequence shown here is derived from an EMBL/GenBank/DDBJ whole genome shotgun (WGS) entry which is preliminary data.</text>
</comment>
<dbReference type="Proteomes" id="UP001056120">
    <property type="component" value="Linkage Group LG05"/>
</dbReference>
<gene>
    <name evidence="1" type="ORF">L1987_15106</name>
</gene>
<evidence type="ECO:0000313" key="1">
    <source>
        <dbReference type="EMBL" id="KAI3815439.1"/>
    </source>
</evidence>
<reference evidence="1 2" key="2">
    <citation type="journal article" date="2022" name="Mol. Ecol. Resour.">
        <title>The genomes of chicory, endive, great burdock and yacon provide insights into Asteraceae paleo-polyploidization history and plant inulin production.</title>
        <authorList>
            <person name="Fan W."/>
            <person name="Wang S."/>
            <person name="Wang H."/>
            <person name="Wang A."/>
            <person name="Jiang F."/>
            <person name="Liu H."/>
            <person name="Zhao H."/>
            <person name="Xu D."/>
            <person name="Zhang Y."/>
        </authorList>
    </citation>
    <scope>NUCLEOTIDE SEQUENCE [LARGE SCALE GENOMIC DNA]</scope>
    <source>
        <strain evidence="2">cv. Yunnan</strain>
        <tissue evidence="1">Leaves</tissue>
    </source>
</reference>
<proteinExistence type="predicted"/>
<protein>
    <submittedName>
        <fullName evidence="1">Uncharacterized protein</fullName>
    </submittedName>
</protein>
<keyword evidence="2" id="KW-1185">Reference proteome</keyword>
<organism evidence="1 2">
    <name type="scientific">Smallanthus sonchifolius</name>
    <dbReference type="NCBI Taxonomy" id="185202"/>
    <lineage>
        <taxon>Eukaryota</taxon>
        <taxon>Viridiplantae</taxon>
        <taxon>Streptophyta</taxon>
        <taxon>Embryophyta</taxon>
        <taxon>Tracheophyta</taxon>
        <taxon>Spermatophyta</taxon>
        <taxon>Magnoliopsida</taxon>
        <taxon>eudicotyledons</taxon>
        <taxon>Gunneridae</taxon>
        <taxon>Pentapetalae</taxon>
        <taxon>asterids</taxon>
        <taxon>campanulids</taxon>
        <taxon>Asterales</taxon>
        <taxon>Asteraceae</taxon>
        <taxon>Asteroideae</taxon>
        <taxon>Heliantheae alliance</taxon>
        <taxon>Millerieae</taxon>
        <taxon>Smallanthus</taxon>
    </lineage>
</organism>
<reference evidence="2" key="1">
    <citation type="journal article" date="2022" name="Mol. Ecol. Resour.">
        <title>The genomes of chicory, endive, great burdock and yacon provide insights into Asteraceae palaeo-polyploidization history and plant inulin production.</title>
        <authorList>
            <person name="Fan W."/>
            <person name="Wang S."/>
            <person name="Wang H."/>
            <person name="Wang A."/>
            <person name="Jiang F."/>
            <person name="Liu H."/>
            <person name="Zhao H."/>
            <person name="Xu D."/>
            <person name="Zhang Y."/>
        </authorList>
    </citation>
    <scope>NUCLEOTIDE SEQUENCE [LARGE SCALE GENOMIC DNA]</scope>
    <source>
        <strain evidence="2">cv. Yunnan</strain>
    </source>
</reference>
<evidence type="ECO:0000313" key="2">
    <source>
        <dbReference type="Proteomes" id="UP001056120"/>
    </source>
</evidence>
<name>A0ACB9J4J5_9ASTR</name>
<accession>A0ACB9J4J5</accession>